<dbReference type="InterPro" id="IPR029063">
    <property type="entry name" value="SAM-dependent_MTases_sf"/>
</dbReference>
<sequence length="329" mass="37024">MTDQTKGLDPESNSARIDCLEIRQSCPACGSRNALKLYSSPFSVDPLDRHLKVYYGEHYQPEMLANGSFILERCNSCTLVFQKWVPNSELLNSLYGKWLSSSQLRPELPADHKLATSRDGQEVLMIASVVQKRPEDLQLLDYGMGWGYWGRAAIAVGVKSIFGFDLAAERMEEAAAKGITAIELDQVPNGTIDFINTEQVFEHLVDPFGVLQSLAPKLNVNGILKISVPKANDLQRRLAIADWDAPKYSKNSLHSVHPLEHVNCWSARSVLAMAKRLGLVEQSRPFQSYYSFIGKNLGFPAPKDLLKGLARPIYHRYSRNNLYLWLRRG</sequence>
<keyword evidence="1" id="KW-0489">Methyltransferase</keyword>
<name>F2ALR6_RHOBT</name>
<gene>
    <name evidence="1" type="ORF">RBWH47_02776</name>
</gene>
<dbReference type="PATRIC" id="fig|991778.3.peg.639"/>
<evidence type="ECO:0000313" key="2">
    <source>
        <dbReference type="Proteomes" id="UP000006222"/>
    </source>
</evidence>
<dbReference type="SUPFAM" id="SSF53335">
    <property type="entry name" value="S-adenosyl-L-methionine-dependent methyltransferases"/>
    <property type="match status" value="1"/>
</dbReference>
<protein>
    <submittedName>
        <fullName evidence="1">Methyltransferase type 12</fullName>
    </submittedName>
</protein>
<keyword evidence="1" id="KW-0808">Transferase</keyword>
<comment type="caution">
    <text evidence="1">The sequence shown here is derived from an EMBL/GenBank/DDBJ whole genome shotgun (WGS) entry which is preliminary data.</text>
</comment>
<dbReference type="Pfam" id="PF13489">
    <property type="entry name" value="Methyltransf_23"/>
    <property type="match status" value="1"/>
</dbReference>
<dbReference type="AlphaFoldDB" id="F2ALR6"/>
<evidence type="ECO:0000313" key="1">
    <source>
        <dbReference type="EMBL" id="EGF29412.1"/>
    </source>
</evidence>
<accession>F2ALR6</accession>
<dbReference type="GO" id="GO:0008168">
    <property type="term" value="F:methyltransferase activity"/>
    <property type="evidence" value="ECO:0007669"/>
    <property type="project" value="UniProtKB-KW"/>
</dbReference>
<organism evidence="1 2">
    <name type="scientific">Rhodopirellula baltica WH47</name>
    <dbReference type="NCBI Taxonomy" id="991778"/>
    <lineage>
        <taxon>Bacteria</taxon>
        <taxon>Pseudomonadati</taxon>
        <taxon>Planctomycetota</taxon>
        <taxon>Planctomycetia</taxon>
        <taxon>Pirellulales</taxon>
        <taxon>Pirellulaceae</taxon>
        <taxon>Rhodopirellula</taxon>
    </lineage>
</organism>
<dbReference type="Proteomes" id="UP000006222">
    <property type="component" value="Unassembled WGS sequence"/>
</dbReference>
<reference evidence="1 2" key="1">
    <citation type="journal article" date="2013" name="Mar. Genomics">
        <title>Expression of sulfatases in Rhodopirellula baltica and the diversity of sulfatases in the genus Rhodopirellula.</title>
        <authorList>
            <person name="Wegner C.E."/>
            <person name="Richter-Heitmann T."/>
            <person name="Klindworth A."/>
            <person name="Klockow C."/>
            <person name="Richter M."/>
            <person name="Achstetter T."/>
            <person name="Glockner F.O."/>
            <person name="Harder J."/>
        </authorList>
    </citation>
    <scope>NUCLEOTIDE SEQUENCE [LARGE SCALE GENOMIC DNA]</scope>
    <source>
        <strain evidence="1 2">WH47</strain>
    </source>
</reference>
<dbReference type="GO" id="GO:0032259">
    <property type="term" value="P:methylation"/>
    <property type="evidence" value="ECO:0007669"/>
    <property type="project" value="UniProtKB-KW"/>
</dbReference>
<dbReference type="EMBL" id="AFAR01000032">
    <property type="protein sequence ID" value="EGF29412.1"/>
    <property type="molecule type" value="Genomic_DNA"/>
</dbReference>
<proteinExistence type="predicted"/>
<dbReference type="Gene3D" id="3.40.50.150">
    <property type="entry name" value="Vaccinia Virus protein VP39"/>
    <property type="match status" value="1"/>
</dbReference>